<dbReference type="InterPro" id="IPR003333">
    <property type="entry name" value="CMAS"/>
</dbReference>
<dbReference type="OrthoDB" id="9782855at2"/>
<dbReference type="InterPro" id="IPR050723">
    <property type="entry name" value="CFA/CMAS"/>
</dbReference>
<evidence type="ECO:0000256" key="3">
    <source>
        <dbReference type="ARBA" id="ARBA00022679"/>
    </source>
</evidence>
<dbReference type="STRING" id="1194083.BN12_1190008"/>
<evidence type="ECO:0000256" key="4">
    <source>
        <dbReference type="ARBA" id="ARBA00022691"/>
    </source>
</evidence>
<accession>A0A077LT89</accession>
<keyword evidence="3" id="KW-0808">Transferase</keyword>
<dbReference type="InterPro" id="IPR029063">
    <property type="entry name" value="SAM-dependent_MTases_sf"/>
</dbReference>
<dbReference type="GO" id="GO:0032259">
    <property type="term" value="P:methylation"/>
    <property type="evidence" value="ECO:0007669"/>
    <property type="project" value="UniProtKB-KW"/>
</dbReference>
<protein>
    <submittedName>
        <fullName evidence="8">Putative cyclopropane-fatty-acyl-phospholipid synthase UfaA1 (Cyclopropane fatty acid synthase) (CFA synthase)</fullName>
    </submittedName>
</protein>
<dbReference type="GO" id="GO:0008168">
    <property type="term" value="F:methyltransferase activity"/>
    <property type="evidence" value="ECO:0007669"/>
    <property type="project" value="UniProtKB-KW"/>
</dbReference>
<dbReference type="Gene3D" id="3.40.50.150">
    <property type="entry name" value="Vaccinia Virus protein VP39"/>
    <property type="match status" value="1"/>
</dbReference>
<comment type="caution">
    <text evidence="8">The sequence shown here is derived from an EMBL/GenBank/DDBJ whole genome shotgun (WGS) entry which is preliminary data.</text>
</comment>
<feature type="active site" evidence="6">
    <location>
        <position position="406"/>
    </location>
</feature>
<dbReference type="Proteomes" id="UP000035721">
    <property type="component" value="Unassembled WGS sequence"/>
</dbReference>
<dbReference type="EMBL" id="CAJB01000023">
    <property type="protein sequence ID" value="CCH76291.1"/>
    <property type="molecule type" value="Genomic_DNA"/>
</dbReference>
<gene>
    <name evidence="8" type="ORF">BN12_1190008</name>
</gene>
<evidence type="ECO:0000256" key="6">
    <source>
        <dbReference type="PIRSR" id="PIRSR003085-1"/>
    </source>
</evidence>
<evidence type="ECO:0000313" key="9">
    <source>
        <dbReference type="Proteomes" id="UP000035721"/>
    </source>
</evidence>
<evidence type="ECO:0000256" key="2">
    <source>
        <dbReference type="ARBA" id="ARBA00022603"/>
    </source>
</evidence>
<dbReference type="Pfam" id="PF02353">
    <property type="entry name" value="CMAS"/>
    <property type="match status" value="1"/>
</dbReference>
<evidence type="ECO:0000256" key="7">
    <source>
        <dbReference type="SAM" id="MobiDB-lite"/>
    </source>
</evidence>
<proteinExistence type="inferred from homology"/>
<sequence length="430" mass="47306">MSDTPPAPATTARRSTPAVVRPGRPCLPLGLRAALARRVLASVARRVPVDLELPDGSTLGTHHPSDRSRPVLQVVRPAALFERLGHQPKIGIGEAYVAGDWRAAPGTDLADVLLPFAERLATAVPPGLQRLRRLVDRPIPAVQRNSPAGARRNVEAHYDLSNDLFAAFLDDTLSYSSALFDDGPWSGQSLEEAQLRKVDAILDLAGVEAGMRVLEVGTGWGTLAIEAARRGARVVTVTLSGEQAALAEERAIAAGVDHLVEIRLQDYRELEGSFDAIVSVEMIESVGEEYWPAFLETLDEHLSPGGAVAIQAILMSHDRFLATRRSYGWVQKHIFPGGLIPSLRAVEDVAQRHTGLRLAGVHTFGAHYAETLRRWRHRFQERWPEISRLGFDEEFRRTWEFYLAYCEAGFAAGYLDVAQICLRRPTGATR</sequence>
<evidence type="ECO:0000313" key="8">
    <source>
        <dbReference type="EMBL" id="CCH76291.1"/>
    </source>
</evidence>
<keyword evidence="2" id="KW-0489">Methyltransferase</keyword>
<dbReference type="PIRSF" id="PIRSF003085">
    <property type="entry name" value="CMAS"/>
    <property type="match status" value="1"/>
</dbReference>
<name>A0A077LT89_9MICO</name>
<keyword evidence="9" id="KW-1185">Reference proteome</keyword>
<evidence type="ECO:0000256" key="5">
    <source>
        <dbReference type="ARBA" id="ARBA00023098"/>
    </source>
</evidence>
<dbReference type="AlphaFoldDB" id="A0A077LT89"/>
<dbReference type="RefSeq" id="WP_048553029.1">
    <property type="nucleotide sequence ID" value="NZ_HF570958.1"/>
</dbReference>
<dbReference type="SUPFAM" id="SSF53335">
    <property type="entry name" value="S-adenosyl-L-methionine-dependent methyltransferases"/>
    <property type="match status" value="1"/>
</dbReference>
<dbReference type="PANTHER" id="PTHR43667:SF2">
    <property type="entry name" value="FATTY ACID C-METHYL TRANSFERASE"/>
    <property type="match status" value="1"/>
</dbReference>
<feature type="region of interest" description="Disordered" evidence="7">
    <location>
        <begin position="1"/>
        <end position="21"/>
    </location>
</feature>
<keyword evidence="5" id="KW-0443">Lipid metabolism</keyword>
<comment type="similarity">
    <text evidence="1">Belongs to the CFA/CMAS family.</text>
</comment>
<evidence type="ECO:0000256" key="1">
    <source>
        <dbReference type="ARBA" id="ARBA00010815"/>
    </source>
</evidence>
<dbReference type="PANTHER" id="PTHR43667">
    <property type="entry name" value="CYCLOPROPANE-FATTY-ACYL-PHOSPHOLIPID SYNTHASE"/>
    <property type="match status" value="1"/>
</dbReference>
<dbReference type="CDD" id="cd02440">
    <property type="entry name" value="AdoMet_MTases"/>
    <property type="match status" value="1"/>
</dbReference>
<dbReference type="GO" id="GO:0008610">
    <property type="term" value="P:lipid biosynthetic process"/>
    <property type="evidence" value="ECO:0007669"/>
    <property type="project" value="InterPro"/>
</dbReference>
<organism evidence="8 9">
    <name type="scientific">Nostocoides japonicum T1-X7</name>
    <dbReference type="NCBI Taxonomy" id="1194083"/>
    <lineage>
        <taxon>Bacteria</taxon>
        <taxon>Bacillati</taxon>
        <taxon>Actinomycetota</taxon>
        <taxon>Actinomycetes</taxon>
        <taxon>Micrococcales</taxon>
        <taxon>Intrasporangiaceae</taxon>
        <taxon>Nostocoides</taxon>
    </lineage>
</organism>
<keyword evidence="4" id="KW-0949">S-adenosyl-L-methionine</keyword>
<reference evidence="8 9" key="1">
    <citation type="journal article" date="2013" name="ISME J.">
        <title>A metabolic model for members of the genus Tetrasphaera involved in enhanced biological phosphorus removal.</title>
        <authorList>
            <person name="Kristiansen R."/>
            <person name="Nguyen H.T.T."/>
            <person name="Saunders A.M."/>
            <person name="Nielsen J.L."/>
            <person name="Wimmer R."/>
            <person name="Le V.Q."/>
            <person name="McIlroy S.J."/>
            <person name="Petrovski S."/>
            <person name="Seviour R.J."/>
            <person name="Calteau A."/>
            <person name="Nielsen K.L."/>
            <person name="Nielsen P.H."/>
        </authorList>
    </citation>
    <scope>NUCLEOTIDE SEQUENCE [LARGE SCALE GENOMIC DNA]</scope>
    <source>
        <strain evidence="8 9">T1-X7</strain>
    </source>
</reference>
<feature type="compositionally biased region" description="Low complexity" evidence="7">
    <location>
        <begin position="9"/>
        <end position="18"/>
    </location>
</feature>